<dbReference type="EMBL" id="JAIVFQ010000117">
    <property type="protein sequence ID" value="MCC5604259.1"/>
    <property type="molecule type" value="Genomic_DNA"/>
</dbReference>
<evidence type="ECO:0000259" key="3">
    <source>
        <dbReference type="PROSITE" id="PS51186"/>
    </source>
</evidence>
<dbReference type="RefSeq" id="WP_229490086.1">
    <property type="nucleotide sequence ID" value="NZ_JAIVFQ010000117.1"/>
</dbReference>
<evidence type="ECO:0000313" key="4">
    <source>
        <dbReference type="EMBL" id="MCC5604259.1"/>
    </source>
</evidence>
<proteinExistence type="predicted"/>
<keyword evidence="5" id="KW-1185">Reference proteome</keyword>
<name>A0ABS8IK88_9NOSO</name>
<dbReference type="PANTHER" id="PTHR43800">
    <property type="entry name" value="PEPTIDYL-LYSINE N-ACETYLTRANSFERASE YJAB"/>
    <property type="match status" value="1"/>
</dbReference>
<organism evidence="4 5">
    <name type="scientific">Nostoc favosum CHAB5714</name>
    <dbReference type="NCBI Taxonomy" id="2780399"/>
    <lineage>
        <taxon>Bacteria</taxon>
        <taxon>Bacillati</taxon>
        <taxon>Cyanobacteriota</taxon>
        <taxon>Cyanophyceae</taxon>
        <taxon>Nostocales</taxon>
        <taxon>Nostocaceae</taxon>
        <taxon>Nostoc</taxon>
        <taxon>Nostoc favosum</taxon>
    </lineage>
</organism>
<accession>A0ABS8IK88</accession>
<comment type="caution">
    <text evidence="4">The sequence shown here is derived from an EMBL/GenBank/DDBJ whole genome shotgun (WGS) entry which is preliminary data.</text>
</comment>
<reference evidence="4 5" key="1">
    <citation type="journal article" date="2021" name="Microorganisms">
        <title>Genome Evolution of Filamentous Cyanobacterium Nostoc Species: From Facultative Symbiosis to Free Living.</title>
        <authorList>
            <person name="Huo D."/>
            <person name="Li H."/>
            <person name="Cai F."/>
            <person name="Guo X."/>
            <person name="Qiao Z."/>
            <person name="Wang W."/>
            <person name="Yu G."/>
            <person name="Li R."/>
        </authorList>
    </citation>
    <scope>NUCLEOTIDE SEQUENCE [LARGE SCALE GENOMIC DNA]</scope>
    <source>
        <strain evidence="4 5">CHAB 5714</strain>
    </source>
</reference>
<dbReference type="Proteomes" id="UP001199525">
    <property type="component" value="Unassembled WGS sequence"/>
</dbReference>
<feature type="domain" description="N-acetyltransferase" evidence="3">
    <location>
        <begin position="5"/>
        <end position="163"/>
    </location>
</feature>
<dbReference type="SUPFAM" id="SSF55729">
    <property type="entry name" value="Acyl-CoA N-acyltransferases (Nat)"/>
    <property type="match status" value="1"/>
</dbReference>
<keyword evidence="1" id="KW-0808">Transferase</keyword>
<gene>
    <name evidence="4" type="ORF">LC586_35130</name>
</gene>
<dbReference type="CDD" id="cd04301">
    <property type="entry name" value="NAT_SF"/>
    <property type="match status" value="1"/>
</dbReference>
<sequence>MFPDYEIRFARIEDLVKLAEIEQAAARLFRDTSYAFLVNAQPLSMDFVTQQFQAERVWVAVNDRDIVVGYAIAQEVDGNAYLQEIDVHPVYGRRGIGRKLVERVCVWAKKQNYHRILLSTFLDIEWNAPFYTKLGFQILPEVELSFGFQQIRCKEAEAGLPIDRRVIMYRDLGQAMSLTSR</sequence>
<dbReference type="PROSITE" id="PS51186">
    <property type="entry name" value="GNAT"/>
    <property type="match status" value="1"/>
</dbReference>
<dbReference type="PANTHER" id="PTHR43800:SF1">
    <property type="entry name" value="PEPTIDYL-LYSINE N-ACETYLTRANSFERASE YJAB"/>
    <property type="match status" value="1"/>
</dbReference>
<protein>
    <submittedName>
        <fullName evidence="4">GNAT family N-acetyltransferase</fullName>
    </submittedName>
</protein>
<dbReference type="InterPro" id="IPR000182">
    <property type="entry name" value="GNAT_dom"/>
</dbReference>
<evidence type="ECO:0000256" key="2">
    <source>
        <dbReference type="ARBA" id="ARBA00023315"/>
    </source>
</evidence>
<dbReference type="Pfam" id="PF00583">
    <property type="entry name" value="Acetyltransf_1"/>
    <property type="match status" value="1"/>
</dbReference>
<dbReference type="Gene3D" id="3.40.630.30">
    <property type="match status" value="1"/>
</dbReference>
<evidence type="ECO:0000256" key="1">
    <source>
        <dbReference type="ARBA" id="ARBA00022679"/>
    </source>
</evidence>
<evidence type="ECO:0000313" key="5">
    <source>
        <dbReference type="Proteomes" id="UP001199525"/>
    </source>
</evidence>
<keyword evidence="2" id="KW-0012">Acyltransferase</keyword>
<dbReference type="InterPro" id="IPR016181">
    <property type="entry name" value="Acyl_CoA_acyltransferase"/>
</dbReference>